<dbReference type="RefSeq" id="WP_039743872.1">
    <property type="nucleotide sequence ID" value="NZ_JTCM02000099.1"/>
</dbReference>
<gene>
    <name evidence="1" type="ORF">PI95_027725</name>
</gene>
<evidence type="ECO:0000313" key="2">
    <source>
        <dbReference type="Proteomes" id="UP000031549"/>
    </source>
</evidence>
<dbReference type="Proteomes" id="UP000031549">
    <property type="component" value="Unassembled WGS sequence"/>
</dbReference>
<comment type="caution">
    <text evidence="1">The sequence shown here is derived from an EMBL/GenBank/DDBJ whole genome shotgun (WGS) entry which is preliminary data.</text>
</comment>
<sequence length="71" mass="7943">MAAYQPNNNNCECEFTVPIKLNVPITINPQVYVTSVPSIKQRLPIFLEPDLLIEPEVRANAPVCYPQNGCN</sequence>
<reference evidence="1 2" key="1">
    <citation type="journal article" date="2015" name="Genome Announc.">
        <title>Draft Genome Sequence of Cyanobacterium Hassallia byssoidea Strain VB512170, Isolated from Monuments in India.</title>
        <authorList>
            <person name="Singh D."/>
            <person name="Chandrababunaidu M.M."/>
            <person name="Panda A."/>
            <person name="Sen D."/>
            <person name="Bhattacharyya S."/>
            <person name="Adhikary S.P."/>
            <person name="Tripathy S."/>
        </authorList>
    </citation>
    <scope>NUCLEOTIDE SEQUENCE [LARGE SCALE GENOMIC DNA]</scope>
    <source>
        <strain evidence="1 2">VB512170</strain>
    </source>
</reference>
<keyword evidence="2" id="KW-1185">Reference proteome</keyword>
<dbReference type="AlphaFoldDB" id="A0A846HGJ5"/>
<proteinExistence type="predicted"/>
<name>A0A846HGJ5_9CYAN</name>
<organism evidence="1 2">
    <name type="scientific">Hassallia byssoidea VB512170</name>
    <dbReference type="NCBI Taxonomy" id="1304833"/>
    <lineage>
        <taxon>Bacteria</taxon>
        <taxon>Bacillati</taxon>
        <taxon>Cyanobacteriota</taxon>
        <taxon>Cyanophyceae</taxon>
        <taxon>Nostocales</taxon>
        <taxon>Tolypothrichaceae</taxon>
        <taxon>Hassallia</taxon>
    </lineage>
</organism>
<accession>A0A846HGJ5</accession>
<evidence type="ECO:0000313" key="1">
    <source>
        <dbReference type="EMBL" id="NEU76213.1"/>
    </source>
</evidence>
<protein>
    <submittedName>
        <fullName evidence="1">Uncharacterized protein</fullName>
    </submittedName>
</protein>
<dbReference type="EMBL" id="JTCM02000099">
    <property type="protein sequence ID" value="NEU76213.1"/>
    <property type="molecule type" value="Genomic_DNA"/>
</dbReference>